<feature type="region of interest" description="Disordered" evidence="1">
    <location>
        <begin position="51"/>
        <end position="91"/>
    </location>
</feature>
<keyword evidence="2" id="KW-1133">Transmembrane helix</keyword>
<dbReference type="OrthoDB" id="2019130at2759"/>
<reference evidence="5" key="2">
    <citation type="submission" date="2020-04" db="EMBL/GenBank/DDBJ databases">
        <authorList>
            <consortium name="NCBI Genome Project"/>
        </authorList>
    </citation>
    <scope>NUCLEOTIDE SEQUENCE</scope>
    <source>
        <strain evidence="5">CBS 781.70</strain>
    </source>
</reference>
<reference evidence="5" key="3">
    <citation type="submission" date="2025-04" db="UniProtKB">
        <authorList>
            <consortium name="RefSeq"/>
        </authorList>
    </citation>
    <scope>IDENTIFICATION</scope>
    <source>
        <strain evidence="5">CBS 781.70</strain>
    </source>
</reference>
<evidence type="ECO:0000313" key="3">
    <source>
        <dbReference type="EMBL" id="KAF1816979.1"/>
    </source>
</evidence>
<keyword evidence="2" id="KW-0812">Transmembrane</keyword>
<evidence type="ECO:0000256" key="2">
    <source>
        <dbReference type="SAM" id="Phobius"/>
    </source>
</evidence>
<reference evidence="3 5" key="1">
    <citation type="submission" date="2020-01" db="EMBL/GenBank/DDBJ databases">
        <authorList>
            <consortium name="DOE Joint Genome Institute"/>
            <person name="Haridas S."/>
            <person name="Albert R."/>
            <person name="Binder M."/>
            <person name="Bloem J."/>
            <person name="Labutti K."/>
            <person name="Salamov A."/>
            <person name="Andreopoulos B."/>
            <person name="Baker S.E."/>
            <person name="Barry K."/>
            <person name="Bills G."/>
            <person name="Bluhm B.H."/>
            <person name="Cannon C."/>
            <person name="Castanera R."/>
            <person name="Culley D.E."/>
            <person name="Daum C."/>
            <person name="Ezra D."/>
            <person name="Gonzalez J.B."/>
            <person name="Henrissat B."/>
            <person name="Kuo A."/>
            <person name="Liang C."/>
            <person name="Lipzen A."/>
            <person name="Lutzoni F."/>
            <person name="Magnuson J."/>
            <person name="Mondo S."/>
            <person name="Nolan M."/>
            <person name="Ohm R."/>
            <person name="Pangilinan J."/>
            <person name="Park H.-J."/>
            <person name="Ramirez L."/>
            <person name="Alfaro M."/>
            <person name="Sun H."/>
            <person name="Tritt A."/>
            <person name="Yoshinaga Y."/>
            <person name="Zwiers L.-H."/>
            <person name="Turgeon B.G."/>
            <person name="Goodwin S.B."/>
            <person name="Spatafora J.W."/>
            <person name="Crous P.W."/>
            <person name="Grigoriev I.V."/>
        </authorList>
    </citation>
    <scope>NUCLEOTIDE SEQUENCE</scope>
    <source>
        <strain evidence="3 5">CBS 781.70</strain>
    </source>
</reference>
<dbReference type="AlphaFoldDB" id="A0A6G1GGH9"/>
<dbReference type="Proteomes" id="UP000504638">
    <property type="component" value="Unplaced"/>
</dbReference>
<gene>
    <name evidence="3 5" type="ORF">P152DRAFT_453585</name>
</gene>
<evidence type="ECO:0000256" key="1">
    <source>
        <dbReference type="SAM" id="MobiDB-lite"/>
    </source>
</evidence>
<sequence length="255" mass="28251">MLHTRIWQRAAHGHHASRHVYALLRQSSPIDRFKSYPGLFRTTTRLLHDDSNIAPSQSSESPPQSAQPAQSSPSPPSSPSSQPSSQFSPAQSATTDKISALQIDMATTSTRLDHLKESFGIQVVSLKSAISALDTKFDTKFNILDTKLSALTTEFNAFKAEFNAFKAEFNAFKVDVKAEFNAFKVDVKADINTISYSLNTKIDSKFAELQQQQMRLVWRVVFTLLSSVVVALGGATTLFMRDRLAPLETRPVAEK</sequence>
<feature type="transmembrane region" description="Helical" evidence="2">
    <location>
        <begin position="216"/>
        <end position="240"/>
    </location>
</feature>
<organism evidence="3">
    <name type="scientific">Eremomyces bilateralis CBS 781.70</name>
    <dbReference type="NCBI Taxonomy" id="1392243"/>
    <lineage>
        <taxon>Eukaryota</taxon>
        <taxon>Fungi</taxon>
        <taxon>Dikarya</taxon>
        <taxon>Ascomycota</taxon>
        <taxon>Pezizomycotina</taxon>
        <taxon>Dothideomycetes</taxon>
        <taxon>Dothideomycetes incertae sedis</taxon>
        <taxon>Eremomycetales</taxon>
        <taxon>Eremomycetaceae</taxon>
        <taxon>Eremomyces</taxon>
    </lineage>
</organism>
<evidence type="ECO:0000313" key="4">
    <source>
        <dbReference type="Proteomes" id="UP000504638"/>
    </source>
</evidence>
<dbReference type="RefSeq" id="XP_033538610.1">
    <property type="nucleotide sequence ID" value="XM_033678406.1"/>
</dbReference>
<accession>A0A6G1GGH9</accession>
<protein>
    <submittedName>
        <fullName evidence="3 5">Uncharacterized protein</fullName>
    </submittedName>
</protein>
<dbReference type="Gene3D" id="1.20.58.130">
    <property type="match status" value="1"/>
</dbReference>
<name>A0A6G1GGH9_9PEZI</name>
<proteinExistence type="predicted"/>
<feature type="compositionally biased region" description="Low complexity" evidence="1">
    <location>
        <begin position="79"/>
        <end position="91"/>
    </location>
</feature>
<dbReference type="EMBL" id="ML975149">
    <property type="protein sequence ID" value="KAF1816979.1"/>
    <property type="molecule type" value="Genomic_DNA"/>
</dbReference>
<feature type="compositionally biased region" description="Low complexity" evidence="1">
    <location>
        <begin position="54"/>
        <end position="72"/>
    </location>
</feature>
<evidence type="ECO:0000313" key="5">
    <source>
        <dbReference type="RefSeq" id="XP_033538610.1"/>
    </source>
</evidence>
<keyword evidence="2" id="KW-0472">Membrane</keyword>
<dbReference type="GeneID" id="54418976"/>
<keyword evidence="4" id="KW-1185">Reference proteome</keyword>